<evidence type="ECO:0000256" key="4">
    <source>
        <dbReference type="ARBA" id="ARBA00034320"/>
    </source>
</evidence>
<evidence type="ECO:0000256" key="2">
    <source>
        <dbReference type="ARBA" id="ARBA00022801"/>
    </source>
</evidence>
<evidence type="ECO:0000256" key="1">
    <source>
        <dbReference type="ARBA" id="ARBA00022741"/>
    </source>
</evidence>
<accession>A0ABP9QM94</accession>
<evidence type="ECO:0000256" key="3">
    <source>
        <dbReference type="ARBA" id="ARBA00023186"/>
    </source>
</evidence>
<keyword evidence="9" id="KW-1185">Reference proteome</keyword>
<dbReference type="InterPro" id="IPR027417">
    <property type="entry name" value="P-loop_NTPase"/>
</dbReference>
<dbReference type="PANTHER" id="PTHR13748:SF62">
    <property type="entry name" value="COBW DOMAIN-CONTAINING PROTEIN"/>
    <property type="match status" value="1"/>
</dbReference>
<dbReference type="CDD" id="cd03112">
    <property type="entry name" value="CobW-like"/>
    <property type="match status" value="1"/>
</dbReference>
<dbReference type="Pfam" id="PF02492">
    <property type="entry name" value="cobW"/>
    <property type="match status" value="1"/>
</dbReference>
<name>A0ABP9QM94_9RHOO</name>
<keyword evidence="1" id="KW-0547">Nucleotide-binding</keyword>
<dbReference type="Gene3D" id="3.40.50.300">
    <property type="entry name" value="P-loop containing nucleotide triphosphate hydrolases"/>
    <property type="match status" value="1"/>
</dbReference>
<sequence length="351" mass="38699">MSTTSSDLIPVTVLTGFLGAGKTTLLNRILSEPHGHRIAVIENEFGEIGIDNALLKRNADEQVLVMNNGCICCTVRDDLVRILGELAEKRAAGALDFERVLIETTGLADPAPVAQTFFVDPGVAEHYRLDAVITVVDAVHAMQQLDAHHEAQDQVGFADRILLSKTDLVSAAHTEALKARLHEMNVRAPIVPVHFGKTDLAQILDIDAFSLEVAESLEPEFLDHFHAHEHDDDVQSFSIRLTEPLSPTRFRLALGALIDKYSAQMLRYKGVVHLAGYDDQVIMQGVHMLMALNLAEPWVPDSPRESVLVFIGERLPEAEFRAVINASIHRPDAEADARFEAAMKIIDDVPF</sequence>
<evidence type="ECO:0000256" key="5">
    <source>
        <dbReference type="ARBA" id="ARBA00045658"/>
    </source>
</evidence>
<dbReference type="SUPFAM" id="SSF52540">
    <property type="entry name" value="P-loop containing nucleoside triphosphate hydrolases"/>
    <property type="match status" value="1"/>
</dbReference>
<evidence type="ECO:0000256" key="6">
    <source>
        <dbReference type="ARBA" id="ARBA00049117"/>
    </source>
</evidence>
<comment type="function">
    <text evidence="5">Zinc chaperone that directly transfers zinc cofactor to target proteins, thereby activating them. Zinc is transferred from the CXCC motif in the GTPase domain to the zinc binding site in target proteins in a process requiring GTP hydrolysis.</text>
</comment>
<protein>
    <submittedName>
        <fullName evidence="8">GTP-binding protein</fullName>
    </submittedName>
</protein>
<comment type="similarity">
    <text evidence="4">Belongs to the SIMIBI class G3E GTPase family. ZNG1 subfamily.</text>
</comment>
<evidence type="ECO:0000313" key="8">
    <source>
        <dbReference type="EMBL" id="GAA5164353.1"/>
    </source>
</evidence>
<dbReference type="EMBL" id="BAABLD010000008">
    <property type="protein sequence ID" value="GAA5164353.1"/>
    <property type="molecule type" value="Genomic_DNA"/>
</dbReference>
<dbReference type="InterPro" id="IPR051316">
    <property type="entry name" value="Zinc-reg_GTPase_activator"/>
</dbReference>
<organism evidence="8 9">
    <name type="scientific">Viridibacterium curvum</name>
    <dbReference type="NCBI Taxonomy" id="1101404"/>
    <lineage>
        <taxon>Bacteria</taxon>
        <taxon>Pseudomonadati</taxon>
        <taxon>Pseudomonadota</taxon>
        <taxon>Betaproteobacteria</taxon>
        <taxon>Rhodocyclales</taxon>
        <taxon>Rhodocyclaceae</taxon>
        <taxon>Viridibacterium</taxon>
    </lineage>
</organism>
<dbReference type="Proteomes" id="UP001500547">
    <property type="component" value="Unassembled WGS sequence"/>
</dbReference>
<dbReference type="InterPro" id="IPR036627">
    <property type="entry name" value="CobW-likC_sf"/>
</dbReference>
<gene>
    <name evidence="8" type="ORF">GCM10025770_18060</name>
</gene>
<dbReference type="InterPro" id="IPR003495">
    <property type="entry name" value="CobW/HypB/UreG_nucleotide-bd"/>
</dbReference>
<proteinExistence type="inferred from homology"/>
<keyword evidence="2" id="KW-0378">Hydrolase</keyword>
<dbReference type="Gene3D" id="3.30.1220.10">
    <property type="entry name" value="CobW-like, C-terminal domain"/>
    <property type="match status" value="1"/>
</dbReference>
<reference evidence="9" key="1">
    <citation type="journal article" date="2019" name="Int. J. Syst. Evol. Microbiol.">
        <title>The Global Catalogue of Microorganisms (GCM) 10K type strain sequencing project: providing services to taxonomists for standard genome sequencing and annotation.</title>
        <authorList>
            <consortium name="The Broad Institute Genomics Platform"/>
            <consortium name="The Broad Institute Genome Sequencing Center for Infectious Disease"/>
            <person name="Wu L."/>
            <person name="Ma J."/>
        </authorList>
    </citation>
    <scope>NUCLEOTIDE SEQUENCE [LARGE SCALE GENOMIC DNA]</scope>
    <source>
        <strain evidence="9">JCM 18715</strain>
    </source>
</reference>
<feature type="domain" description="CobW C-terminal" evidence="7">
    <location>
        <begin position="234"/>
        <end position="328"/>
    </location>
</feature>
<keyword evidence="3" id="KW-0143">Chaperone</keyword>
<dbReference type="SUPFAM" id="SSF90002">
    <property type="entry name" value="Hypothetical protein YjiA, C-terminal domain"/>
    <property type="match status" value="1"/>
</dbReference>
<comment type="caution">
    <text evidence="8">The sequence shown here is derived from an EMBL/GenBank/DDBJ whole genome shotgun (WGS) entry which is preliminary data.</text>
</comment>
<dbReference type="InterPro" id="IPR011629">
    <property type="entry name" value="CobW-like_C"/>
</dbReference>
<dbReference type="Pfam" id="PF07683">
    <property type="entry name" value="CobW_C"/>
    <property type="match status" value="1"/>
</dbReference>
<dbReference type="SMART" id="SM00833">
    <property type="entry name" value="CobW_C"/>
    <property type="match status" value="1"/>
</dbReference>
<evidence type="ECO:0000313" key="9">
    <source>
        <dbReference type="Proteomes" id="UP001500547"/>
    </source>
</evidence>
<dbReference type="RefSeq" id="WP_345532585.1">
    <property type="nucleotide sequence ID" value="NZ_BAABLD010000008.1"/>
</dbReference>
<comment type="catalytic activity">
    <reaction evidence="6">
        <text>GTP + H2O = GDP + phosphate + H(+)</text>
        <dbReference type="Rhea" id="RHEA:19669"/>
        <dbReference type="ChEBI" id="CHEBI:15377"/>
        <dbReference type="ChEBI" id="CHEBI:15378"/>
        <dbReference type="ChEBI" id="CHEBI:37565"/>
        <dbReference type="ChEBI" id="CHEBI:43474"/>
        <dbReference type="ChEBI" id="CHEBI:58189"/>
    </reaction>
    <physiologicalReaction direction="left-to-right" evidence="6">
        <dbReference type="Rhea" id="RHEA:19670"/>
    </physiologicalReaction>
</comment>
<dbReference type="PANTHER" id="PTHR13748">
    <property type="entry name" value="COBW-RELATED"/>
    <property type="match status" value="1"/>
</dbReference>
<evidence type="ECO:0000259" key="7">
    <source>
        <dbReference type="SMART" id="SM00833"/>
    </source>
</evidence>